<gene>
    <name evidence="3" type="ORF">HELGO_WM4295</name>
</gene>
<evidence type="ECO:0000313" key="3">
    <source>
        <dbReference type="EMBL" id="CAA6814809.1"/>
    </source>
</evidence>
<organism evidence="3">
    <name type="scientific">uncultured Sulfurovum sp</name>
    <dbReference type="NCBI Taxonomy" id="269237"/>
    <lineage>
        <taxon>Bacteria</taxon>
        <taxon>Pseudomonadati</taxon>
        <taxon>Campylobacterota</taxon>
        <taxon>Epsilonproteobacteria</taxon>
        <taxon>Campylobacterales</taxon>
        <taxon>Sulfurovaceae</taxon>
        <taxon>Sulfurovum</taxon>
        <taxon>environmental samples</taxon>
    </lineage>
</organism>
<dbReference type="EMBL" id="CACVAU010000044">
    <property type="protein sequence ID" value="CAA6814809.1"/>
    <property type="molecule type" value="Genomic_DNA"/>
</dbReference>
<feature type="chain" id="PRO_5028281406" evidence="1">
    <location>
        <begin position="23"/>
        <end position="223"/>
    </location>
</feature>
<dbReference type="Pfam" id="PF11845">
    <property type="entry name" value="Tll0287-like"/>
    <property type="match status" value="1"/>
</dbReference>
<feature type="domain" description="Tll0287-like" evidence="2">
    <location>
        <begin position="62"/>
        <end position="218"/>
    </location>
</feature>
<sequence length="223" mass="24834">MTHKLLTLTLLTPLLYIGCNSAGTQPSTPLETTKKVEIIKDETVKVPTTNQQTAFTETTVSYANNQKAVTAQGMMHIESFMETLQPTLMGLIKSDKTYQVAMGGCTSMAQGMTNDYNAISPDTKIRRTALKYRNEKNKPDATDTIVMERFVASKNLKEPLVVEMPNHYRVYKALDMKQPCLACHGTNISADLGKMLEKSYPKDMATHFKLGEFRGTVVAEVKK</sequence>
<dbReference type="InterPro" id="IPR021796">
    <property type="entry name" value="Tll0287-like_dom"/>
</dbReference>
<protein>
    <submittedName>
        <fullName evidence="3">Cytochrome c family protein</fullName>
    </submittedName>
</protein>
<proteinExistence type="predicted"/>
<keyword evidence="1" id="KW-0732">Signal</keyword>
<dbReference type="AlphaFoldDB" id="A0A6S6TE75"/>
<accession>A0A6S6TE75</accession>
<name>A0A6S6TE75_9BACT</name>
<evidence type="ECO:0000256" key="1">
    <source>
        <dbReference type="SAM" id="SignalP"/>
    </source>
</evidence>
<reference evidence="3" key="1">
    <citation type="submission" date="2020-01" db="EMBL/GenBank/DDBJ databases">
        <authorList>
            <person name="Meier V. D."/>
            <person name="Meier V D."/>
        </authorList>
    </citation>
    <scope>NUCLEOTIDE SEQUENCE</scope>
    <source>
        <strain evidence="3">HLG_WM_MAG_05</strain>
    </source>
</reference>
<feature type="signal peptide" evidence="1">
    <location>
        <begin position="1"/>
        <end position="22"/>
    </location>
</feature>
<evidence type="ECO:0000259" key="2">
    <source>
        <dbReference type="Pfam" id="PF11845"/>
    </source>
</evidence>